<dbReference type="Proteomes" id="UP000593579">
    <property type="component" value="Unassembled WGS sequence"/>
</dbReference>
<dbReference type="InterPro" id="IPR052929">
    <property type="entry name" value="RNase_H-like_EbsB-rel"/>
</dbReference>
<dbReference type="EMBL" id="JABEZY010232750">
    <property type="protein sequence ID" value="MBA0753295.1"/>
    <property type="molecule type" value="Genomic_DNA"/>
</dbReference>
<feature type="region of interest" description="Disordered" evidence="1">
    <location>
        <begin position="253"/>
        <end position="274"/>
    </location>
</feature>
<feature type="non-terminal residue" evidence="3">
    <location>
        <position position="1"/>
    </location>
</feature>
<dbReference type="PANTHER" id="PTHR47074">
    <property type="entry name" value="BNAC02G40300D PROTEIN"/>
    <property type="match status" value="1"/>
</dbReference>
<dbReference type="InterPro" id="IPR026960">
    <property type="entry name" value="RVT-Znf"/>
</dbReference>
<dbReference type="AlphaFoldDB" id="A0A7J9CYF5"/>
<reference evidence="3 4" key="1">
    <citation type="journal article" date="2019" name="Genome Biol. Evol.">
        <title>Insights into the evolution of the New World diploid cottons (Gossypium, subgenus Houzingenia) based on genome sequencing.</title>
        <authorList>
            <person name="Grover C.E."/>
            <person name="Arick M.A. 2nd"/>
            <person name="Thrash A."/>
            <person name="Conover J.L."/>
            <person name="Sanders W.S."/>
            <person name="Peterson D.G."/>
            <person name="Frelichowski J.E."/>
            <person name="Scheffler J.A."/>
            <person name="Scheffler B.E."/>
            <person name="Wendel J.F."/>
        </authorList>
    </citation>
    <scope>NUCLEOTIDE SEQUENCE [LARGE SCALE GENOMIC DNA]</scope>
    <source>
        <strain evidence="3">5</strain>
        <tissue evidence="3">Leaf</tissue>
    </source>
</reference>
<feature type="domain" description="Reverse transcriptase zinc-binding" evidence="2">
    <location>
        <begin position="2"/>
        <end position="96"/>
    </location>
</feature>
<protein>
    <recommendedName>
        <fullName evidence="2">Reverse transcriptase zinc-binding domain-containing protein</fullName>
    </recommendedName>
</protein>
<sequence>EFSVRSAYKLLENSGYNPRAYALQIDYRNFYKKLLLQNLPTKIKITIWRISWNYLPTLVNMQHRKLVNNTICPRCGRGAETSDHLFRECLVSVEAWTTLSFLNILIAINMDFIQWLTWVFYHYPLTTVDYSVVRNGTFGEIKMLECMRRKLAPEIRKWSHPPSDIVKINFDGAYDGRHHQSASGIVARNASETGLLSCSEIYQEVAFAFAAEALACRRAVQIATKSLKKSEEFYLLKNVPGYAKNKRKLIGCKNRTESGRRRGKDKGKPQLADE</sequence>
<dbReference type="Pfam" id="PF13966">
    <property type="entry name" value="zf-RVT"/>
    <property type="match status" value="1"/>
</dbReference>
<name>A0A7J9CYF5_GOSGO</name>
<accession>A0A7J9CYF5</accession>
<organism evidence="3 4">
    <name type="scientific">Gossypium gossypioides</name>
    <name type="common">Mexican cotton</name>
    <name type="synonym">Selera gossypioides</name>
    <dbReference type="NCBI Taxonomy" id="34282"/>
    <lineage>
        <taxon>Eukaryota</taxon>
        <taxon>Viridiplantae</taxon>
        <taxon>Streptophyta</taxon>
        <taxon>Embryophyta</taxon>
        <taxon>Tracheophyta</taxon>
        <taxon>Spermatophyta</taxon>
        <taxon>Magnoliopsida</taxon>
        <taxon>eudicotyledons</taxon>
        <taxon>Gunneridae</taxon>
        <taxon>Pentapetalae</taxon>
        <taxon>rosids</taxon>
        <taxon>malvids</taxon>
        <taxon>Malvales</taxon>
        <taxon>Malvaceae</taxon>
        <taxon>Malvoideae</taxon>
        <taxon>Gossypium</taxon>
    </lineage>
</organism>
<dbReference type="PANTHER" id="PTHR47074:SF61">
    <property type="entry name" value="RNASE H TYPE-1 DOMAIN-CONTAINING PROTEIN"/>
    <property type="match status" value="1"/>
</dbReference>
<comment type="caution">
    <text evidence="3">The sequence shown here is derived from an EMBL/GenBank/DDBJ whole genome shotgun (WGS) entry which is preliminary data.</text>
</comment>
<keyword evidence="4" id="KW-1185">Reference proteome</keyword>
<evidence type="ECO:0000256" key="1">
    <source>
        <dbReference type="SAM" id="MobiDB-lite"/>
    </source>
</evidence>
<evidence type="ECO:0000313" key="4">
    <source>
        <dbReference type="Proteomes" id="UP000593579"/>
    </source>
</evidence>
<proteinExistence type="predicted"/>
<evidence type="ECO:0000259" key="2">
    <source>
        <dbReference type="Pfam" id="PF13966"/>
    </source>
</evidence>
<dbReference type="OrthoDB" id="1752229at2759"/>
<evidence type="ECO:0000313" key="3">
    <source>
        <dbReference type="EMBL" id="MBA0753295.1"/>
    </source>
</evidence>
<gene>
    <name evidence="3" type="ORF">Gogos_005641</name>
</gene>